<evidence type="ECO:0000256" key="1">
    <source>
        <dbReference type="ARBA" id="ARBA00004236"/>
    </source>
</evidence>
<dbReference type="RefSeq" id="WP_244535240.1">
    <property type="nucleotide sequence ID" value="NZ_FOSV01000001.1"/>
</dbReference>
<keyword evidence="4" id="KW-0808">Transferase</keyword>
<dbReference type="GO" id="GO:0016780">
    <property type="term" value="F:phosphotransferase activity, for other substituted phosphate groups"/>
    <property type="evidence" value="ECO:0007669"/>
    <property type="project" value="TreeGrafter"/>
</dbReference>
<dbReference type="EMBL" id="FOSV01000001">
    <property type="protein sequence ID" value="SFK33753.1"/>
    <property type="molecule type" value="Genomic_DNA"/>
</dbReference>
<evidence type="ECO:0000256" key="4">
    <source>
        <dbReference type="ARBA" id="ARBA00022679"/>
    </source>
</evidence>
<evidence type="ECO:0000256" key="7">
    <source>
        <dbReference type="ARBA" id="ARBA00023136"/>
    </source>
</evidence>
<comment type="similarity">
    <text evidence="2">Belongs to the bacterial sugar transferase family.</text>
</comment>
<dbReference type="Pfam" id="PF02397">
    <property type="entry name" value="Bac_transf"/>
    <property type="match status" value="1"/>
</dbReference>
<dbReference type="GO" id="GO:0005886">
    <property type="term" value="C:plasma membrane"/>
    <property type="evidence" value="ECO:0007669"/>
    <property type="project" value="UniProtKB-SubCell"/>
</dbReference>
<accession>A0A1I3YPP6</accession>
<gene>
    <name evidence="11" type="ORF">SAMN04488125_101302</name>
</gene>
<feature type="domain" description="Bacterial sugar transferase" evidence="10">
    <location>
        <begin position="63"/>
        <end position="254"/>
    </location>
</feature>
<dbReference type="InterPro" id="IPR003362">
    <property type="entry name" value="Bact_transf"/>
</dbReference>
<comment type="subcellular location">
    <subcellularLocation>
        <location evidence="1">Cell membrane</location>
    </subcellularLocation>
</comment>
<evidence type="ECO:0000256" key="2">
    <source>
        <dbReference type="ARBA" id="ARBA00006464"/>
    </source>
</evidence>
<keyword evidence="12" id="KW-1185">Reference proteome</keyword>
<keyword evidence="3" id="KW-1003">Cell membrane</keyword>
<evidence type="ECO:0000256" key="8">
    <source>
        <dbReference type="ARBA" id="ARBA00023169"/>
    </source>
</evidence>
<keyword evidence="6 9" id="KW-1133">Transmembrane helix</keyword>
<evidence type="ECO:0000256" key="3">
    <source>
        <dbReference type="ARBA" id="ARBA00022475"/>
    </source>
</evidence>
<protein>
    <submittedName>
        <fullName evidence="11">Exopolysaccharide production protein ExoY</fullName>
    </submittedName>
</protein>
<dbReference type="AlphaFoldDB" id="A0A1I3YPP6"/>
<sequence length="260" mass="29361">MLRCTSNYDAVWLTMSFVDPDMREARVSDQNLFVVSPHLKKQTFRPLVRRPSGSRGLVDRTLKRGFDVGTALTALIVLLPLLILVALAIWAFDGGSPFYSHRRLGRRQTSFGCLKFRTMRVDSQEALARHLAENPDALAEWNRSRKLKNDPRITPIGRVLRKSSLDELPQLINIVRGEMSIVGPRPIVEAEVEKYGDAASAYFAVRPGLTGAWQISGRSDTSYAERVRLDRQYVESQNFLSDLLIILRTIPAVFLVKGSY</sequence>
<dbReference type="Proteomes" id="UP000198804">
    <property type="component" value="Unassembled WGS sequence"/>
</dbReference>
<dbReference type="PANTHER" id="PTHR30576">
    <property type="entry name" value="COLANIC BIOSYNTHESIS UDP-GLUCOSE LIPID CARRIER TRANSFERASE"/>
    <property type="match status" value="1"/>
</dbReference>
<evidence type="ECO:0000256" key="9">
    <source>
        <dbReference type="SAM" id="Phobius"/>
    </source>
</evidence>
<keyword evidence="8" id="KW-0270">Exopolysaccharide synthesis</keyword>
<feature type="transmembrane region" description="Helical" evidence="9">
    <location>
        <begin position="70"/>
        <end position="92"/>
    </location>
</feature>
<evidence type="ECO:0000313" key="12">
    <source>
        <dbReference type="Proteomes" id="UP000198804"/>
    </source>
</evidence>
<dbReference type="PANTHER" id="PTHR30576:SF4">
    <property type="entry name" value="UNDECAPRENYL-PHOSPHATE GALACTOSE PHOSPHOTRANSFERASE"/>
    <property type="match status" value="1"/>
</dbReference>
<keyword evidence="5 9" id="KW-0812">Transmembrane</keyword>
<organism evidence="11 12">
    <name type="scientific">Methylorubrum salsuginis</name>
    <dbReference type="NCBI Taxonomy" id="414703"/>
    <lineage>
        <taxon>Bacteria</taxon>
        <taxon>Pseudomonadati</taxon>
        <taxon>Pseudomonadota</taxon>
        <taxon>Alphaproteobacteria</taxon>
        <taxon>Hyphomicrobiales</taxon>
        <taxon>Methylobacteriaceae</taxon>
        <taxon>Methylorubrum</taxon>
    </lineage>
</organism>
<evidence type="ECO:0000313" key="11">
    <source>
        <dbReference type="EMBL" id="SFK33753.1"/>
    </source>
</evidence>
<reference evidence="12" key="1">
    <citation type="submission" date="2016-10" db="EMBL/GenBank/DDBJ databases">
        <authorList>
            <person name="Varghese N."/>
            <person name="Submissions S."/>
        </authorList>
    </citation>
    <scope>NUCLEOTIDE SEQUENCE [LARGE SCALE GENOMIC DNA]</scope>
    <source>
        <strain evidence="12">CGMCC 1.6474</strain>
    </source>
</reference>
<evidence type="ECO:0000256" key="6">
    <source>
        <dbReference type="ARBA" id="ARBA00022989"/>
    </source>
</evidence>
<keyword evidence="7 9" id="KW-0472">Membrane</keyword>
<evidence type="ECO:0000259" key="10">
    <source>
        <dbReference type="Pfam" id="PF02397"/>
    </source>
</evidence>
<evidence type="ECO:0000256" key="5">
    <source>
        <dbReference type="ARBA" id="ARBA00022692"/>
    </source>
</evidence>
<name>A0A1I3YPP6_9HYPH</name>
<dbReference type="STRING" id="414703.SAMN04488125_101302"/>
<proteinExistence type="inferred from homology"/>
<dbReference type="GO" id="GO:0000271">
    <property type="term" value="P:polysaccharide biosynthetic process"/>
    <property type="evidence" value="ECO:0007669"/>
    <property type="project" value="UniProtKB-KW"/>
</dbReference>